<name>A0A8K0PA76_LADFU</name>
<protein>
    <submittedName>
        <fullName evidence="1">Uncharacterized protein</fullName>
    </submittedName>
</protein>
<reference evidence="1" key="2">
    <citation type="submission" date="2017-10" db="EMBL/GenBank/DDBJ databases">
        <title>Ladona fulva Genome sequencing and assembly.</title>
        <authorList>
            <person name="Murali S."/>
            <person name="Richards S."/>
            <person name="Bandaranaike D."/>
            <person name="Bellair M."/>
            <person name="Blankenburg K."/>
            <person name="Chao H."/>
            <person name="Dinh H."/>
            <person name="Doddapaneni H."/>
            <person name="Dugan-Rocha S."/>
            <person name="Elkadiri S."/>
            <person name="Gnanaolivu R."/>
            <person name="Hernandez B."/>
            <person name="Skinner E."/>
            <person name="Javaid M."/>
            <person name="Lee S."/>
            <person name="Li M."/>
            <person name="Ming W."/>
            <person name="Munidasa M."/>
            <person name="Muniz J."/>
            <person name="Nguyen L."/>
            <person name="Hughes D."/>
            <person name="Osuji N."/>
            <person name="Pu L.-L."/>
            <person name="Puazo M."/>
            <person name="Qu C."/>
            <person name="Quiroz J."/>
            <person name="Raj R."/>
            <person name="Weissenberger G."/>
            <person name="Xin Y."/>
            <person name="Zou X."/>
            <person name="Han Y."/>
            <person name="Worley K."/>
            <person name="Muzny D."/>
            <person name="Gibbs R."/>
        </authorList>
    </citation>
    <scope>NUCLEOTIDE SEQUENCE</scope>
    <source>
        <strain evidence="1">Sampled in the wild</strain>
    </source>
</reference>
<reference evidence="1" key="1">
    <citation type="submission" date="2013-04" db="EMBL/GenBank/DDBJ databases">
        <authorList>
            <person name="Qu J."/>
            <person name="Murali S.C."/>
            <person name="Bandaranaike D."/>
            <person name="Bellair M."/>
            <person name="Blankenburg K."/>
            <person name="Chao H."/>
            <person name="Dinh H."/>
            <person name="Doddapaneni H."/>
            <person name="Downs B."/>
            <person name="Dugan-Rocha S."/>
            <person name="Elkadiri S."/>
            <person name="Gnanaolivu R.D."/>
            <person name="Hernandez B."/>
            <person name="Javaid M."/>
            <person name="Jayaseelan J.C."/>
            <person name="Lee S."/>
            <person name="Li M."/>
            <person name="Ming W."/>
            <person name="Munidasa M."/>
            <person name="Muniz J."/>
            <person name="Nguyen L."/>
            <person name="Ongeri F."/>
            <person name="Osuji N."/>
            <person name="Pu L.-L."/>
            <person name="Puazo M."/>
            <person name="Qu C."/>
            <person name="Quiroz J."/>
            <person name="Raj R."/>
            <person name="Weissenberger G."/>
            <person name="Xin Y."/>
            <person name="Zou X."/>
            <person name="Han Y."/>
            <person name="Richards S."/>
            <person name="Worley K."/>
            <person name="Muzny D."/>
            <person name="Gibbs R."/>
        </authorList>
    </citation>
    <scope>NUCLEOTIDE SEQUENCE</scope>
    <source>
        <strain evidence="1">Sampled in the wild</strain>
    </source>
</reference>
<organism evidence="1 2">
    <name type="scientific">Ladona fulva</name>
    <name type="common">Scarce chaser dragonfly</name>
    <name type="synonym">Libellula fulva</name>
    <dbReference type="NCBI Taxonomy" id="123851"/>
    <lineage>
        <taxon>Eukaryota</taxon>
        <taxon>Metazoa</taxon>
        <taxon>Ecdysozoa</taxon>
        <taxon>Arthropoda</taxon>
        <taxon>Hexapoda</taxon>
        <taxon>Insecta</taxon>
        <taxon>Pterygota</taxon>
        <taxon>Palaeoptera</taxon>
        <taxon>Odonata</taxon>
        <taxon>Epiprocta</taxon>
        <taxon>Anisoptera</taxon>
        <taxon>Libelluloidea</taxon>
        <taxon>Libellulidae</taxon>
        <taxon>Ladona</taxon>
    </lineage>
</organism>
<evidence type="ECO:0000313" key="2">
    <source>
        <dbReference type="Proteomes" id="UP000792457"/>
    </source>
</evidence>
<dbReference type="AlphaFoldDB" id="A0A8K0PA76"/>
<gene>
    <name evidence="1" type="ORF">J437_LFUL019339</name>
</gene>
<proteinExistence type="predicted"/>
<evidence type="ECO:0000313" key="1">
    <source>
        <dbReference type="EMBL" id="KAG8239721.1"/>
    </source>
</evidence>
<dbReference type="EMBL" id="KZ309866">
    <property type="protein sequence ID" value="KAG8239721.1"/>
    <property type="molecule type" value="Genomic_DNA"/>
</dbReference>
<accession>A0A8K0PA76</accession>
<sequence length="41" mass="4898">MRSNHRLTVTMIGEELNLTQPFIRFCPMKWRKICGFESVKV</sequence>
<keyword evidence="2" id="KW-1185">Reference proteome</keyword>
<comment type="caution">
    <text evidence="1">The sequence shown here is derived from an EMBL/GenBank/DDBJ whole genome shotgun (WGS) entry which is preliminary data.</text>
</comment>
<dbReference type="Proteomes" id="UP000792457">
    <property type="component" value="Unassembled WGS sequence"/>
</dbReference>